<keyword evidence="4" id="KW-1185">Reference proteome</keyword>
<comment type="caution">
    <text evidence="3">The sequence shown here is derived from an EMBL/GenBank/DDBJ whole genome shotgun (WGS) entry which is preliminary data.</text>
</comment>
<organism evidence="3 4">
    <name type="scientific">Sedimentibacter hydroxybenzoicus DSM 7310</name>
    <dbReference type="NCBI Taxonomy" id="1123245"/>
    <lineage>
        <taxon>Bacteria</taxon>
        <taxon>Bacillati</taxon>
        <taxon>Bacillota</taxon>
        <taxon>Tissierellia</taxon>
        <taxon>Sedimentibacter</taxon>
    </lineage>
</organism>
<protein>
    <submittedName>
        <fullName evidence="3">DUF4355 domain-containing protein</fullName>
    </submittedName>
</protein>
<name>A0A974GVJ5_SEDHY</name>
<accession>A0A974GVJ5</accession>
<dbReference type="RefSeq" id="WP_179237080.1">
    <property type="nucleotide sequence ID" value="NZ_JACBNQ010000002.1"/>
</dbReference>
<dbReference type="Pfam" id="PF14265">
    <property type="entry name" value="DUF4355"/>
    <property type="match status" value="1"/>
</dbReference>
<proteinExistence type="predicted"/>
<evidence type="ECO:0000313" key="3">
    <source>
        <dbReference type="EMBL" id="NYB73401.1"/>
    </source>
</evidence>
<feature type="region of interest" description="Disordered" evidence="2">
    <location>
        <begin position="20"/>
        <end position="54"/>
    </location>
</feature>
<dbReference type="AlphaFoldDB" id="A0A974GVJ5"/>
<reference evidence="3" key="1">
    <citation type="submission" date="2020-07" db="EMBL/GenBank/DDBJ databases">
        <title>Genomic analysis of a strain of Sedimentibacter Hydroxybenzoicus DSM7310.</title>
        <authorList>
            <person name="Ma S."/>
        </authorList>
    </citation>
    <scope>NUCLEOTIDE SEQUENCE</scope>
    <source>
        <strain evidence="3">DSM 7310</strain>
    </source>
</reference>
<evidence type="ECO:0000256" key="1">
    <source>
        <dbReference type="SAM" id="Coils"/>
    </source>
</evidence>
<dbReference type="Proteomes" id="UP000611629">
    <property type="component" value="Unassembled WGS sequence"/>
</dbReference>
<dbReference type="InterPro" id="IPR025580">
    <property type="entry name" value="Gp46"/>
</dbReference>
<feature type="compositionally biased region" description="Basic and acidic residues" evidence="2">
    <location>
        <begin position="36"/>
        <end position="46"/>
    </location>
</feature>
<gene>
    <name evidence="3" type="ORF">HZF24_04525</name>
</gene>
<sequence>MTKEINKRFMLPLNLQHFADGGAEENKNNGGADGEQEIKKETKEQEQQQTTFTQADMDRMISKMYEQFEAKFTKKQEEAVKLANMNAEEKAKYQLEQQQKQLEDMQRNFTMQQNKSECMKILAERNIDVTLADFVVAEDAETMKANIDKIEKAFKKSVEEEVNRRLKSTTPKKDVTLPSGEITKEVFKKMTLNQQQELYNTNKELYMQLIK</sequence>
<evidence type="ECO:0000256" key="2">
    <source>
        <dbReference type="SAM" id="MobiDB-lite"/>
    </source>
</evidence>
<keyword evidence="1" id="KW-0175">Coiled coil</keyword>
<feature type="coiled-coil region" evidence="1">
    <location>
        <begin position="85"/>
        <end position="115"/>
    </location>
</feature>
<evidence type="ECO:0000313" key="4">
    <source>
        <dbReference type="Proteomes" id="UP000611629"/>
    </source>
</evidence>
<dbReference type="EMBL" id="JACBNQ010000002">
    <property type="protein sequence ID" value="NYB73401.1"/>
    <property type="molecule type" value="Genomic_DNA"/>
</dbReference>